<protein>
    <recommendedName>
        <fullName evidence="8">C2H2-type domain-containing protein</fullName>
    </recommendedName>
</protein>
<feature type="compositionally biased region" description="Acidic residues" evidence="7">
    <location>
        <begin position="30"/>
        <end position="41"/>
    </location>
</feature>
<dbReference type="GO" id="GO:0000127">
    <property type="term" value="C:transcription factor TFIIIC complex"/>
    <property type="evidence" value="ECO:0007669"/>
    <property type="project" value="InterPro"/>
</dbReference>
<proteinExistence type="predicted"/>
<dbReference type="GO" id="GO:0003677">
    <property type="term" value="F:DNA binding"/>
    <property type="evidence" value="ECO:0007669"/>
    <property type="project" value="UniProtKB-KW"/>
</dbReference>
<feature type="compositionally biased region" description="Acidic residues" evidence="7">
    <location>
        <begin position="1357"/>
        <end position="1373"/>
    </location>
</feature>
<dbReference type="PROSITE" id="PS00028">
    <property type="entry name" value="ZINC_FINGER_C2H2_1"/>
    <property type="match status" value="1"/>
</dbReference>
<gene>
    <name evidence="9" type="ORF">SNAT2548_LOCUS17471</name>
</gene>
<dbReference type="InterPro" id="IPR007309">
    <property type="entry name" value="TFIIIC_Bblock-bd"/>
</dbReference>
<feature type="region of interest" description="Disordered" evidence="7">
    <location>
        <begin position="27"/>
        <end position="48"/>
    </location>
</feature>
<evidence type="ECO:0000256" key="1">
    <source>
        <dbReference type="ARBA" id="ARBA00004123"/>
    </source>
</evidence>
<keyword evidence="6" id="KW-0479">Metal-binding</keyword>
<comment type="subcellular location">
    <subcellularLocation>
        <location evidence="1">Nucleus</location>
    </subcellularLocation>
</comment>
<dbReference type="InterPro" id="IPR013087">
    <property type="entry name" value="Znf_C2H2_type"/>
</dbReference>
<dbReference type="PANTHER" id="PTHR15180:SF1">
    <property type="entry name" value="GENERAL TRANSCRIPTION FACTOR 3C POLYPEPTIDE 1"/>
    <property type="match status" value="1"/>
</dbReference>
<keyword evidence="10" id="KW-1185">Reference proteome</keyword>
<dbReference type="GO" id="GO:0042791">
    <property type="term" value="P:5S class rRNA transcription by RNA polymerase III"/>
    <property type="evidence" value="ECO:0007669"/>
    <property type="project" value="TreeGrafter"/>
</dbReference>
<evidence type="ECO:0000256" key="7">
    <source>
        <dbReference type="SAM" id="MobiDB-lite"/>
    </source>
</evidence>
<reference evidence="9" key="1">
    <citation type="submission" date="2021-02" db="EMBL/GenBank/DDBJ databases">
        <authorList>
            <person name="Dougan E. K."/>
            <person name="Rhodes N."/>
            <person name="Thang M."/>
            <person name="Chan C."/>
        </authorList>
    </citation>
    <scope>NUCLEOTIDE SEQUENCE</scope>
</reference>
<feature type="compositionally biased region" description="Basic and acidic residues" evidence="7">
    <location>
        <begin position="511"/>
        <end position="529"/>
    </location>
</feature>
<evidence type="ECO:0000256" key="4">
    <source>
        <dbReference type="ARBA" id="ARBA00023163"/>
    </source>
</evidence>
<feature type="compositionally biased region" description="Basic and acidic residues" evidence="7">
    <location>
        <begin position="787"/>
        <end position="800"/>
    </location>
</feature>
<dbReference type="PROSITE" id="PS50157">
    <property type="entry name" value="ZINC_FINGER_C2H2_2"/>
    <property type="match status" value="1"/>
</dbReference>
<dbReference type="InterPro" id="IPR044210">
    <property type="entry name" value="Tfc3-like"/>
</dbReference>
<evidence type="ECO:0000256" key="2">
    <source>
        <dbReference type="ARBA" id="ARBA00022553"/>
    </source>
</evidence>
<evidence type="ECO:0000256" key="5">
    <source>
        <dbReference type="ARBA" id="ARBA00023242"/>
    </source>
</evidence>
<dbReference type="GO" id="GO:0005634">
    <property type="term" value="C:nucleus"/>
    <property type="evidence" value="ECO:0007669"/>
    <property type="project" value="UniProtKB-SubCell"/>
</dbReference>
<dbReference type="GO" id="GO:0006384">
    <property type="term" value="P:transcription initiation at RNA polymerase III promoter"/>
    <property type="evidence" value="ECO:0007669"/>
    <property type="project" value="InterPro"/>
</dbReference>
<evidence type="ECO:0000256" key="6">
    <source>
        <dbReference type="PROSITE-ProRule" id="PRU00042"/>
    </source>
</evidence>
<name>A0A812P1X5_9DINO</name>
<keyword evidence="5" id="KW-0539">Nucleus</keyword>
<dbReference type="EMBL" id="CAJNDS010002112">
    <property type="protein sequence ID" value="CAE7334014.1"/>
    <property type="molecule type" value="Genomic_DNA"/>
</dbReference>
<evidence type="ECO:0000259" key="8">
    <source>
        <dbReference type="PROSITE" id="PS50157"/>
    </source>
</evidence>
<feature type="region of interest" description="Disordered" evidence="7">
    <location>
        <begin position="784"/>
        <end position="807"/>
    </location>
</feature>
<keyword evidence="6" id="KW-0863">Zinc-finger</keyword>
<organism evidence="9 10">
    <name type="scientific">Symbiodinium natans</name>
    <dbReference type="NCBI Taxonomy" id="878477"/>
    <lineage>
        <taxon>Eukaryota</taxon>
        <taxon>Sar</taxon>
        <taxon>Alveolata</taxon>
        <taxon>Dinophyceae</taxon>
        <taxon>Suessiales</taxon>
        <taxon>Symbiodiniaceae</taxon>
        <taxon>Symbiodinium</taxon>
    </lineage>
</organism>
<dbReference type="Proteomes" id="UP000604046">
    <property type="component" value="Unassembled WGS sequence"/>
</dbReference>
<feature type="domain" description="C2H2-type" evidence="8">
    <location>
        <begin position="919"/>
        <end position="947"/>
    </location>
</feature>
<keyword evidence="6" id="KW-0862">Zinc</keyword>
<accession>A0A812P1X5</accession>
<keyword evidence="4" id="KW-0804">Transcription</keyword>
<keyword evidence="2" id="KW-0597">Phosphoprotein</keyword>
<dbReference type="OrthoDB" id="431852at2759"/>
<feature type="region of interest" description="Disordered" evidence="7">
    <location>
        <begin position="504"/>
        <end position="556"/>
    </location>
</feature>
<keyword evidence="3" id="KW-0238">DNA-binding</keyword>
<sequence>MDRHLQSLLWKEIANNRTPITVHALRTDDLPPDAETEDSDDRECKHQRSYRNRGKMVLNVPEAVRWHCLRLDAHPDIAENDLSMRSLQLVAQRRWKGCSASLLSSELNVTAANLFYPLEGLRLAGLLVGVLTLPSKATSTDAHRNLFYFSRFFDADSVEQNEVQILLKTSAAALQNKIVATLNSTDSKVAFEGGLRTVLAQVLEESALKPDMTRRAAGRIYQRLRSDLVASGRVECVRAWDARSKSFKDALCIPGHGPLQAPQPVLAIEDIPPAAQSDSQAKSHVTSKQTGGVMHALPEGLVQAHVVAPPLRGAERSVYQQTEDLIRCCSRFGRGIVGPDVSSMLGTRRKQAERILNTLVKKKRVIRVFESDGKAHVNRYFDTPAACSDACNVPQASPKHKLKLQDGRTSKVLKTGSTGRVDVTFVRRVQRTSELLAEVGMLTPCDLKKAGMQDDVLGSMDGKTPAKILKALASTEKRVGLGMNSTDHIEFAFWKPSHTERSARQLAAENADFRRESRFQKIRRPENEPVPKGSKASRAKESKPSKPSKPLALLDRPWPSALPPPCFRRLLPEAIVAERVTRPGKKEAVCDVPRTLDQKVLQHYGFNSSLASRIQLLHGMLQRQGFEATCWTPSRIVDEMDLHVFLQVVGCGVYNPQLDELLAAGSNPLVSQAPPGIRKQLLGPTTCAGASRTTQTIRRVLVYLVKMNLVTMVDETAAGSTENAVHLVYQVNRHVHLDTFTADLVADPPRRVASFDLAEPGAVDAYWERLQQLVKHWCDKALGGPKGAKDDGSSSQEDKRPRRVVPTPANATLPELFRRKNWKCYPWLAPHQRSALNQFYSDLCLSSQSASRRRDGSNSSIMQETRIVTPKSVEVTSLSRRIMVPPERIIKFCRQLADVAGPQAAGGKVEFSSLYAVRFKCHRCGHLCFQKSTIADHYLKAHEEPLPEDESVYCEPDFYAQRLEQAKPPRHPGVKRLRKVLPSKSSKLKLDMREVLDVNEAPGDDMEDAHWMQLLATAESLVALEQSAQGLPMSRPVGPSPSSPASTWPMLARLSGCPEAFCQNRLRDLLADAKNQRLISTLRAEEVQQGQQVQQQVQQVHQTGQRGHFGALGAVGRSISKCLLFSAYETSMPWWKPDFLPADVRRLLDCVVRQWQCAGLVCKYKARHRAKRLPDNVRPVWTLTYASKIKLFGRSSDFARLQEALLALSATSPEPLRSFVPESSDGTHLLVLSDAIASERATLCAVWGDADFYSQAVAKRPPWQSHCEEEEDEEEEEEVQAASTRATGIQSHLQLTSDEPTLQSIQVALGAPRSVSSFLRWLLVPEDELTKMQPSPIEPVDPQRCYCEVKDAGGEDRQEDSEEEEDEQEDDIGGEVPSARANEEKEPAPATPAATAANLAQHPKANLALDDPNPEVLEKSFKDFAAAFLGPPSSPDTGETGLETGLDTGLCRRERDLLESAAFVLKAVHGASAPGPEVRGEDFVIPGASTAQLKAAYENHRRGDRRRLKPKLAQPERELSVILACLEELRLLVPFPCGQDFREVMAHVAGPYCVSIQGSSEEASEAAKFFCKFDLGRHWLWPYLEHSPLPCLRRAAACVLQAADISDGTLLQRCFLPSHLIAPCAWVHARGTLNLPVLRCLVLRLLQQLMKTPCASVLELARDCGAQDRGLLDVSEVTYLLELAVRADVVEKRVGGKQPQGSGAAPVQEPDRYRCVLLRRGAT</sequence>
<dbReference type="GO" id="GO:0008270">
    <property type="term" value="F:zinc ion binding"/>
    <property type="evidence" value="ECO:0007669"/>
    <property type="project" value="UniProtKB-KW"/>
</dbReference>
<dbReference type="Pfam" id="PF04182">
    <property type="entry name" value="B-block_TFIIIC"/>
    <property type="match status" value="1"/>
</dbReference>
<comment type="caution">
    <text evidence="9">The sequence shown here is derived from an EMBL/GenBank/DDBJ whole genome shotgun (WGS) entry which is preliminary data.</text>
</comment>
<evidence type="ECO:0000313" key="9">
    <source>
        <dbReference type="EMBL" id="CAE7334014.1"/>
    </source>
</evidence>
<evidence type="ECO:0000313" key="10">
    <source>
        <dbReference type="Proteomes" id="UP000604046"/>
    </source>
</evidence>
<feature type="region of interest" description="Disordered" evidence="7">
    <location>
        <begin position="1351"/>
        <end position="1375"/>
    </location>
</feature>
<dbReference type="PANTHER" id="PTHR15180">
    <property type="entry name" value="GENERAL TRANSCRIPTION FACTOR 3C POLYPEPTIDE 1"/>
    <property type="match status" value="1"/>
</dbReference>
<evidence type="ECO:0000256" key="3">
    <source>
        <dbReference type="ARBA" id="ARBA00023125"/>
    </source>
</evidence>